<gene>
    <name evidence="1" type="ORF">HETSPECPRED_008663</name>
</gene>
<organism evidence="1 2">
    <name type="scientific">Heterodermia speciosa</name>
    <dbReference type="NCBI Taxonomy" id="116794"/>
    <lineage>
        <taxon>Eukaryota</taxon>
        <taxon>Fungi</taxon>
        <taxon>Dikarya</taxon>
        <taxon>Ascomycota</taxon>
        <taxon>Pezizomycotina</taxon>
        <taxon>Lecanoromycetes</taxon>
        <taxon>OSLEUM clade</taxon>
        <taxon>Lecanoromycetidae</taxon>
        <taxon>Caliciales</taxon>
        <taxon>Physciaceae</taxon>
        <taxon>Heterodermia</taxon>
    </lineage>
</organism>
<dbReference type="Gene3D" id="3.10.450.50">
    <property type="match status" value="1"/>
</dbReference>
<evidence type="ECO:0000313" key="2">
    <source>
        <dbReference type="Proteomes" id="UP000664521"/>
    </source>
</evidence>
<dbReference type="InterPro" id="IPR050977">
    <property type="entry name" value="Fungal_Meroterpenoid_Isomerase"/>
</dbReference>
<dbReference type="OrthoDB" id="3758478at2759"/>
<proteinExistence type="predicted"/>
<dbReference type="SUPFAM" id="SSF54427">
    <property type="entry name" value="NTF2-like"/>
    <property type="match status" value="1"/>
</dbReference>
<protein>
    <recommendedName>
        <fullName evidence="3">SnoaL-like domain-containing protein</fullName>
    </recommendedName>
</protein>
<accession>A0A8H3FYS7</accession>
<evidence type="ECO:0000313" key="1">
    <source>
        <dbReference type="EMBL" id="CAF9933492.1"/>
    </source>
</evidence>
<sequence>MPPTPQRITADKLVDAFNSMSISSIISLRTPECMRQILPYSLNLKAQSNEAYRQHLQSIKPAFQNFSLTLYELVEDTAARKIVMHLKARADTAAGEYANEYIWTLHFDEEGRIDDQKEYVDVGVNRDFYPKLLKALSGLKSAPADPAKIESVII</sequence>
<evidence type="ECO:0008006" key="3">
    <source>
        <dbReference type="Google" id="ProtNLM"/>
    </source>
</evidence>
<dbReference type="PANTHER" id="PTHR39598">
    <property type="entry name" value="AUSTINOL SYNTHESIS PROTEIN F-RELATED"/>
    <property type="match status" value="1"/>
</dbReference>
<dbReference type="AlphaFoldDB" id="A0A8H3FYS7"/>
<dbReference type="InterPro" id="IPR032710">
    <property type="entry name" value="NTF2-like_dom_sf"/>
</dbReference>
<comment type="caution">
    <text evidence="1">The sequence shown here is derived from an EMBL/GenBank/DDBJ whole genome shotgun (WGS) entry which is preliminary data.</text>
</comment>
<dbReference type="PANTHER" id="PTHR39598:SF1">
    <property type="entry name" value="AUSTINOID BIOSYNTHESIS CLUSTERS PROTEIN F-RELATED"/>
    <property type="match status" value="1"/>
</dbReference>
<name>A0A8H3FYS7_9LECA</name>
<dbReference type="Proteomes" id="UP000664521">
    <property type="component" value="Unassembled WGS sequence"/>
</dbReference>
<dbReference type="EMBL" id="CAJPDS010000068">
    <property type="protein sequence ID" value="CAF9933492.1"/>
    <property type="molecule type" value="Genomic_DNA"/>
</dbReference>
<keyword evidence="2" id="KW-1185">Reference proteome</keyword>
<reference evidence="1" key="1">
    <citation type="submission" date="2021-03" db="EMBL/GenBank/DDBJ databases">
        <authorList>
            <person name="Tagirdzhanova G."/>
        </authorList>
    </citation>
    <scope>NUCLEOTIDE SEQUENCE</scope>
</reference>